<accession>A0A8B8A7D8</accession>
<dbReference type="OrthoDB" id="6157256at2759"/>
<dbReference type="GeneID" id="111100074"/>
<dbReference type="Proteomes" id="UP000694844">
    <property type="component" value="Chromosome 6"/>
</dbReference>
<dbReference type="PANTHER" id="PTHR37162:SF1">
    <property type="entry name" value="BED-TYPE DOMAIN-CONTAINING PROTEIN"/>
    <property type="match status" value="1"/>
</dbReference>
<keyword evidence="1" id="KW-1185">Reference proteome</keyword>
<dbReference type="InterPro" id="IPR012337">
    <property type="entry name" value="RNaseH-like_sf"/>
</dbReference>
<sequence>MAAKVNSRVVQREADCNTKVLDKGLKNIWKWEWLEKKVNDEPVRRFIRKLNARGLAKCELCNKEINYGGRGWKSLEQHMSKKLHRDNLKIIGSNYSITPAGKSGNPYDSLQKKVPYGIHPTFKHVVPLEEPAPLTVTPLNDRIVNAEAMILGFTAEKSLSFSVVPRIIDLAKALASDQKALDSLHINRTTASYKTQFGIGKTFAEQLNSTLKCTPFSFNMDESTSSNFQKVLTILVSYFCPLKNQVVVQHFASVSCIKVNSESLFNEVVEMMDKNQIPWKNLMSILMDSCNVMRGSKSGLETRIRNQKAPHLLDIDGDVCHHVHNAAKAFCKPFNWFLEKLLSDLFNDFKWSPDLREHFQEICFMLNVKYTMPQRYVSHRWLSVYDVALDTLRLFDALTVFYFPFLTESERVKHLSIVIEVYHRLGVSVESRNRIMEIRKELINKKLTKDGKDRKDRIVHRLFTERKLTKMMIGLYSSVLPLLKNFVLLFEMKEPLIHELYEKQVELFKEILGCFVKPEVIRSANSSLKLKKLDISKGNLWRPEVMFMGAKALRLVQGSPAKDHIVKSFLKQLEEAYLACGTTLQQKLALTNTLLKAVSAIHPNARGHSVTLKMLQKLPTLAPNVLTEEEEEGFEKEIRQYQGCSTLPEFEDGIRIDVWWGRVDLSKKYPCLCKMVKAVLSCFHGPQVESSFNVMNDIIDNKSGRINIDTYNAIQNVKFGIRASETSSIELFRKKDYLHDRVNPLLVKNMRTSYKQYKCVLEKRKTVTEEKKDKLKVKTDLVVTKGKAKELYAKAAKKARISHSTFAAKKKK</sequence>
<proteinExistence type="predicted"/>
<evidence type="ECO:0000313" key="1">
    <source>
        <dbReference type="Proteomes" id="UP000694844"/>
    </source>
</evidence>
<evidence type="ECO:0000313" key="2">
    <source>
        <dbReference type="RefSeq" id="XP_022287382.1"/>
    </source>
</evidence>
<dbReference type="AlphaFoldDB" id="A0A8B8A7D8"/>
<dbReference type="PANTHER" id="PTHR37162">
    <property type="entry name" value="HAT FAMILY DIMERISATION DOMAINCONTAINING PROTEIN-RELATED"/>
    <property type="match status" value="1"/>
</dbReference>
<reference evidence="2" key="1">
    <citation type="submission" date="2025-08" db="UniProtKB">
        <authorList>
            <consortium name="RefSeq"/>
        </authorList>
    </citation>
    <scope>IDENTIFICATION</scope>
    <source>
        <tissue evidence="2">Whole sample</tissue>
    </source>
</reference>
<gene>
    <name evidence="2" type="primary">LOC111100074</name>
</gene>
<dbReference type="SUPFAM" id="SSF53098">
    <property type="entry name" value="Ribonuclease H-like"/>
    <property type="match status" value="1"/>
</dbReference>
<organism evidence="1 2">
    <name type="scientific">Crassostrea virginica</name>
    <name type="common">Eastern oyster</name>
    <dbReference type="NCBI Taxonomy" id="6565"/>
    <lineage>
        <taxon>Eukaryota</taxon>
        <taxon>Metazoa</taxon>
        <taxon>Spiralia</taxon>
        <taxon>Lophotrochozoa</taxon>
        <taxon>Mollusca</taxon>
        <taxon>Bivalvia</taxon>
        <taxon>Autobranchia</taxon>
        <taxon>Pteriomorphia</taxon>
        <taxon>Ostreida</taxon>
        <taxon>Ostreoidea</taxon>
        <taxon>Ostreidae</taxon>
        <taxon>Crassostrea</taxon>
    </lineage>
</organism>
<name>A0A8B8A7D8_CRAVI</name>
<dbReference type="RefSeq" id="XP_022287382.1">
    <property type="nucleotide sequence ID" value="XM_022431674.1"/>
</dbReference>
<protein>
    <submittedName>
        <fullName evidence="2">Uncharacterized protein LOC111100074 isoform X1</fullName>
    </submittedName>
</protein>
<dbReference type="KEGG" id="cvn:111100074"/>